<sequence length="243" mass="28059">MKEHITPFLEQKNISENSKLAYSYDLEQFVNEIHSKVTETNLRIYQASIKDFKAAVQKRKLSAVNQFLYYLYENKMIGEFHRLTLPKVAISKELGNELMDLSAFWEASAVPQGRLIALLILEMGLLPSEILQVKVEDVNLDFQVLRIEKAGQKRIIKIPESLTSELGDYLTGTYLFEKNGKSYSRQWGFRQLEAFLIEQGQASLSAKSLREQFILRQREKGVGIYDIARDLGLKTVITLEKYR</sequence>
<evidence type="ECO:0000259" key="6">
    <source>
        <dbReference type="PROSITE" id="PS51898"/>
    </source>
</evidence>
<comment type="caution">
    <text evidence="8">The sequence shown here is derived from an EMBL/GenBank/DDBJ whole genome shotgun (WGS) entry which is preliminary data.</text>
</comment>
<dbReference type="PATRIC" id="fig|45634.12.peg.753"/>
<dbReference type="EMBL" id="LQRD01000027">
    <property type="protein sequence ID" value="KXT70327.1"/>
    <property type="molecule type" value="Genomic_DNA"/>
</dbReference>
<reference evidence="8 9" key="1">
    <citation type="submission" date="2016-01" db="EMBL/GenBank/DDBJ databases">
        <title>Highly variable Streptococcus oralis are common among viridans streptococci isolated from primates.</title>
        <authorList>
            <person name="Denapaite D."/>
            <person name="Rieger M."/>
            <person name="Koendgen S."/>
            <person name="Brueckner R."/>
            <person name="Ochigava I."/>
            <person name="Kappeler P."/>
            <person name="Maetz-Rensing K."/>
            <person name="Leendertz F."/>
            <person name="Hakenbeck R."/>
        </authorList>
    </citation>
    <scope>NUCLEOTIDE SEQUENCE [LARGE SCALE GENOMIC DNA]</scope>
    <source>
        <strain evidence="8 9">DD08</strain>
    </source>
</reference>
<dbReference type="Pfam" id="PF02899">
    <property type="entry name" value="Phage_int_SAM_1"/>
    <property type="match status" value="1"/>
</dbReference>
<dbReference type="GO" id="GO:0005737">
    <property type="term" value="C:cytoplasm"/>
    <property type="evidence" value="ECO:0007669"/>
    <property type="project" value="UniProtKB-SubCell"/>
</dbReference>
<evidence type="ECO:0000256" key="5">
    <source>
        <dbReference type="HAMAP-Rule" id="MF_01817"/>
    </source>
</evidence>
<keyword evidence="4 5" id="KW-0233">DNA recombination</keyword>
<dbReference type="InterPro" id="IPR013762">
    <property type="entry name" value="Integrase-like_cat_sf"/>
</dbReference>
<dbReference type="GO" id="GO:0006313">
    <property type="term" value="P:DNA transposition"/>
    <property type="evidence" value="ECO:0007669"/>
    <property type="project" value="UniProtKB-UniRule"/>
</dbReference>
<dbReference type="GO" id="GO:0003677">
    <property type="term" value="F:DNA binding"/>
    <property type="evidence" value="ECO:0007669"/>
    <property type="project" value="UniProtKB-UniRule"/>
</dbReference>
<dbReference type="NCBIfam" id="NF002685">
    <property type="entry name" value="PRK02436.1"/>
    <property type="match status" value="1"/>
</dbReference>
<dbReference type="GO" id="GO:0009037">
    <property type="term" value="F:tyrosine-based site-specific recombinase activity"/>
    <property type="evidence" value="ECO:0007669"/>
    <property type="project" value="UniProtKB-UniRule"/>
</dbReference>
<evidence type="ECO:0000313" key="9">
    <source>
        <dbReference type="Proteomes" id="UP000070377"/>
    </source>
</evidence>
<dbReference type="InterPro" id="IPR002104">
    <property type="entry name" value="Integrase_catalytic"/>
</dbReference>
<dbReference type="Gene3D" id="1.10.150.130">
    <property type="match status" value="1"/>
</dbReference>
<dbReference type="Pfam" id="PF00589">
    <property type="entry name" value="Phage_integrase"/>
    <property type="match status" value="1"/>
</dbReference>
<dbReference type="HAMAP" id="MF_01817">
    <property type="entry name" value="Recomb_XerD_like"/>
    <property type="match status" value="1"/>
</dbReference>
<accession>A0A139N3D8</accession>
<dbReference type="InterPro" id="IPR004107">
    <property type="entry name" value="Integrase_SAM-like_N"/>
</dbReference>
<evidence type="ECO:0000256" key="3">
    <source>
        <dbReference type="ARBA" id="ARBA00023125"/>
    </source>
</evidence>
<dbReference type="PROSITE" id="PS51898">
    <property type="entry name" value="TYR_RECOMBINASE"/>
    <property type="match status" value="1"/>
</dbReference>
<dbReference type="Gene3D" id="1.10.443.10">
    <property type="entry name" value="Intergrase catalytic core"/>
    <property type="match status" value="1"/>
</dbReference>
<name>A0A139N3D8_STRCR</name>
<dbReference type="STRING" id="45634.SCRDD08_00722"/>
<dbReference type="AlphaFoldDB" id="A0A139N3D8"/>
<protein>
    <recommendedName>
        <fullName evidence="5">Tyrosine recombinase XerD-like</fullName>
    </recommendedName>
</protein>
<dbReference type="InterPro" id="IPR011010">
    <property type="entry name" value="DNA_brk_join_enz"/>
</dbReference>
<dbReference type="CDD" id="cd01190">
    <property type="entry name" value="INT_StrepXerD_C_like"/>
    <property type="match status" value="1"/>
</dbReference>
<feature type="domain" description="Tyr recombinase" evidence="6">
    <location>
        <begin position="89"/>
        <end position="243"/>
    </location>
</feature>
<evidence type="ECO:0000256" key="2">
    <source>
        <dbReference type="ARBA" id="ARBA00022908"/>
    </source>
</evidence>
<dbReference type="SUPFAM" id="SSF56349">
    <property type="entry name" value="DNA breaking-rejoining enzymes"/>
    <property type="match status" value="1"/>
</dbReference>
<keyword evidence="3 5" id="KW-0238">DNA-binding</keyword>
<evidence type="ECO:0000313" key="8">
    <source>
        <dbReference type="EMBL" id="KXT70327.1"/>
    </source>
</evidence>
<keyword evidence="1 5" id="KW-0963">Cytoplasm</keyword>
<feature type="domain" description="Core-binding (CB)" evidence="7">
    <location>
        <begin position="1"/>
        <end position="72"/>
    </location>
</feature>
<comment type="subcellular location">
    <subcellularLocation>
        <location evidence="5">Cytoplasm</location>
    </subcellularLocation>
</comment>
<evidence type="ECO:0000256" key="4">
    <source>
        <dbReference type="ARBA" id="ARBA00023172"/>
    </source>
</evidence>
<dbReference type="RefSeq" id="WP_061422470.1">
    <property type="nucleotide sequence ID" value="NZ_KQ969062.1"/>
</dbReference>
<comment type="similarity">
    <text evidence="5">Belongs to the 'phage' integrase family. XerD-like subfamily.</text>
</comment>
<evidence type="ECO:0000259" key="7">
    <source>
        <dbReference type="PROSITE" id="PS51900"/>
    </source>
</evidence>
<comment type="function">
    <text evidence="5">Putative tyrosine recombinase. Not involved in the cutting and rejoining of the recombining DNA molecules on dif(SL) site.</text>
</comment>
<dbReference type="Proteomes" id="UP000070377">
    <property type="component" value="Unassembled WGS sequence"/>
</dbReference>
<dbReference type="InterPro" id="IPR044068">
    <property type="entry name" value="CB"/>
</dbReference>
<organism evidence="8 9">
    <name type="scientific">Streptococcus cristatus</name>
    <dbReference type="NCBI Taxonomy" id="45634"/>
    <lineage>
        <taxon>Bacteria</taxon>
        <taxon>Bacillati</taxon>
        <taxon>Bacillota</taxon>
        <taxon>Bacilli</taxon>
        <taxon>Lactobacillales</taxon>
        <taxon>Streptococcaceae</taxon>
        <taxon>Streptococcus</taxon>
    </lineage>
</organism>
<evidence type="ECO:0000256" key="1">
    <source>
        <dbReference type="ARBA" id="ARBA00022490"/>
    </source>
</evidence>
<keyword evidence="2 5" id="KW-0229">DNA integration</keyword>
<dbReference type="InterPro" id="IPR020876">
    <property type="entry name" value="Tyrosine_recombinase_XerD-like"/>
</dbReference>
<gene>
    <name evidence="8" type="ORF">SCRDD08_00722</name>
</gene>
<proteinExistence type="inferred from homology"/>
<dbReference type="InterPro" id="IPR010998">
    <property type="entry name" value="Integrase_recombinase_N"/>
</dbReference>
<feature type="active site" description="O-(3'-phospho-DNA)-tyrosine intermediate" evidence="5">
    <location>
        <position position="242"/>
    </location>
</feature>
<dbReference type="PROSITE" id="PS51900">
    <property type="entry name" value="CB"/>
    <property type="match status" value="1"/>
</dbReference>